<protein>
    <submittedName>
        <fullName evidence="2">Uncharacterized protein</fullName>
    </submittedName>
</protein>
<organism evidence="2">
    <name type="scientific">Ananas comosus var. bracteatus</name>
    <name type="common">red pineapple</name>
    <dbReference type="NCBI Taxonomy" id="296719"/>
    <lineage>
        <taxon>Eukaryota</taxon>
        <taxon>Viridiplantae</taxon>
        <taxon>Streptophyta</taxon>
        <taxon>Embryophyta</taxon>
        <taxon>Tracheophyta</taxon>
        <taxon>Spermatophyta</taxon>
        <taxon>Magnoliopsida</taxon>
        <taxon>Liliopsida</taxon>
        <taxon>Poales</taxon>
        <taxon>Bromeliaceae</taxon>
        <taxon>Bromelioideae</taxon>
        <taxon>Ananas</taxon>
    </lineage>
</organism>
<proteinExistence type="predicted"/>
<keyword evidence="1" id="KW-0378">Hydrolase</keyword>
<dbReference type="PANTHER" id="PTHR31956">
    <property type="entry name" value="NON-SPECIFIC PHOSPHOLIPASE C4-RELATED"/>
    <property type="match status" value="1"/>
</dbReference>
<evidence type="ECO:0000313" key="2">
    <source>
        <dbReference type="EMBL" id="CAD1824338.1"/>
    </source>
</evidence>
<reference evidence="2" key="1">
    <citation type="submission" date="2020-07" db="EMBL/GenBank/DDBJ databases">
        <authorList>
            <person name="Lin J."/>
        </authorList>
    </citation>
    <scope>NUCLEOTIDE SEQUENCE</scope>
</reference>
<gene>
    <name evidence="2" type="ORF">CB5_LOCUS7549</name>
</gene>
<dbReference type="PANTHER" id="PTHR31956:SF2">
    <property type="entry name" value="NON-SPECIFIC PHOSPHOLIPASE C6"/>
    <property type="match status" value="1"/>
</dbReference>
<dbReference type="GO" id="GO:0016788">
    <property type="term" value="F:hydrolase activity, acting on ester bonds"/>
    <property type="evidence" value="ECO:0007669"/>
    <property type="project" value="InterPro"/>
</dbReference>
<name>A0A6V7P0U5_ANACO</name>
<dbReference type="GO" id="GO:0009395">
    <property type="term" value="P:phospholipid catabolic process"/>
    <property type="evidence" value="ECO:0007669"/>
    <property type="project" value="TreeGrafter"/>
</dbReference>
<evidence type="ECO:0000256" key="1">
    <source>
        <dbReference type="ARBA" id="ARBA00022801"/>
    </source>
</evidence>
<dbReference type="InterPro" id="IPR007312">
    <property type="entry name" value="Phosphoesterase"/>
</dbReference>
<accession>A0A6V7P0U5</accession>
<dbReference type="EMBL" id="LR862144">
    <property type="protein sequence ID" value="CAD1824338.1"/>
    <property type="molecule type" value="Genomic_DNA"/>
</dbReference>
<sequence length="170" mass="18837">MSGDMSKTVALERSCEQTEGTVSKFRIRALFDSGNHKEDLHLTSDFLRKREAWAGTFEHIFTELSSPRTDCPEVLPEVTSLRPGIAHEDGWLSEFQSELVELAAVLNGDYFLNSFGHETGKKMTVKQADAYVKCTVKRFIQASKQAIRLGANASAIINMRSALTTVTAPP</sequence>
<dbReference type="AlphaFoldDB" id="A0A6V7P0U5"/>